<accession>D3F762</accession>
<protein>
    <recommendedName>
        <fullName evidence="3">Transcriptional regulator, HxlR family</fullName>
    </recommendedName>
</protein>
<reference evidence="1 2" key="1">
    <citation type="journal article" date="2010" name="Stand. Genomic Sci.">
        <title>Complete genome sequence of Conexibacter woesei type strain (ID131577).</title>
        <authorList>
            <person name="Pukall R."/>
            <person name="Lapidus A."/>
            <person name="Glavina Del Rio T."/>
            <person name="Copeland A."/>
            <person name="Tice H."/>
            <person name="Cheng J.-F."/>
            <person name="Lucas S."/>
            <person name="Chen F."/>
            <person name="Nolan M."/>
            <person name="Bruce D."/>
            <person name="Goodwin L."/>
            <person name="Pitluck S."/>
            <person name="Mavromatis K."/>
            <person name="Ivanova N."/>
            <person name="Ovchinnikova G."/>
            <person name="Pati A."/>
            <person name="Chen A."/>
            <person name="Palaniappan K."/>
            <person name="Land M."/>
            <person name="Hauser L."/>
            <person name="Chang Y.-J."/>
            <person name="Jeffries C.D."/>
            <person name="Chain P."/>
            <person name="Meincke L."/>
            <person name="Sims D."/>
            <person name="Brettin T."/>
            <person name="Detter J.C."/>
            <person name="Rohde M."/>
            <person name="Goeker M."/>
            <person name="Bristow J."/>
            <person name="Eisen J.A."/>
            <person name="Markowitz V."/>
            <person name="Kyrpides N.C."/>
            <person name="Klenk H.-P."/>
            <person name="Hugenholtz P."/>
        </authorList>
    </citation>
    <scope>NUCLEOTIDE SEQUENCE [LARGE SCALE GENOMIC DNA]</scope>
    <source>
        <strain evidence="2">DSM 14684 / CIP 108061 / JCM 11494 / NBRC 100937 / ID131577</strain>
    </source>
</reference>
<dbReference type="HOGENOM" id="CLU_3060503_0_0_11"/>
<name>D3F762_CONWI</name>
<dbReference type="Proteomes" id="UP000008229">
    <property type="component" value="Chromosome"/>
</dbReference>
<dbReference type="EMBL" id="CP001854">
    <property type="protein sequence ID" value="ADB48833.1"/>
    <property type="molecule type" value="Genomic_DNA"/>
</dbReference>
<evidence type="ECO:0000313" key="1">
    <source>
        <dbReference type="EMBL" id="ADB48833.1"/>
    </source>
</evidence>
<proteinExistence type="predicted"/>
<evidence type="ECO:0000313" key="2">
    <source>
        <dbReference type="Proteomes" id="UP000008229"/>
    </source>
</evidence>
<dbReference type="STRING" id="469383.Cwoe_0397"/>
<gene>
    <name evidence="1" type="ordered locus">Cwoe_0397</name>
</gene>
<keyword evidence="2" id="KW-1185">Reference proteome</keyword>
<organism evidence="1 2">
    <name type="scientific">Conexibacter woesei (strain DSM 14684 / CCUG 47730 / CIP 108061 / JCM 11494 / NBRC 100937 / ID131577)</name>
    <dbReference type="NCBI Taxonomy" id="469383"/>
    <lineage>
        <taxon>Bacteria</taxon>
        <taxon>Bacillati</taxon>
        <taxon>Actinomycetota</taxon>
        <taxon>Thermoleophilia</taxon>
        <taxon>Solirubrobacterales</taxon>
        <taxon>Conexibacteraceae</taxon>
        <taxon>Conexibacter</taxon>
    </lineage>
</organism>
<sequence length="53" mass="5597">MVQEDSLTCDVQAALEIVSGKWKTLILCALLRALAPLGAWSAERIEAAAARAA</sequence>
<reference evidence="2" key="2">
    <citation type="submission" date="2010-01" db="EMBL/GenBank/DDBJ databases">
        <title>The complete genome of Conexibacter woesei DSM 14684.</title>
        <authorList>
            <consortium name="US DOE Joint Genome Institute (JGI-PGF)"/>
            <person name="Lucas S."/>
            <person name="Copeland A."/>
            <person name="Lapidus A."/>
            <person name="Glavina del Rio T."/>
            <person name="Dalin E."/>
            <person name="Tice H."/>
            <person name="Bruce D."/>
            <person name="Goodwin L."/>
            <person name="Pitluck S."/>
            <person name="Kyrpides N."/>
            <person name="Mavromatis K."/>
            <person name="Ivanova N."/>
            <person name="Mikhailova N."/>
            <person name="Chertkov O."/>
            <person name="Brettin T."/>
            <person name="Detter J.C."/>
            <person name="Han C."/>
            <person name="Larimer F."/>
            <person name="Land M."/>
            <person name="Hauser L."/>
            <person name="Markowitz V."/>
            <person name="Cheng J.-F."/>
            <person name="Hugenholtz P."/>
            <person name="Woyke T."/>
            <person name="Wu D."/>
            <person name="Pukall R."/>
            <person name="Steenblock K."/>
            <person name="Schneider S."/>
            <person name="Klenk H.-P."/>
            <person name="Eisen J.A."/>
        </authorList>
    </citation>
    <scope>NUCLEOTIDE SEQUENCE [LARGE SCALE GENOMIC DNA]</scope>
    <source>
        <strain evidence="2">DSM 14684 / CIP 108061 / JCM 11494 / NBRC 100937 / ID131577</strain>
    </source>
</reference>
<dbReference type="AlphaFoldDB" id="D3F762"/>
<evidence type="ECO:0008006" key="3">
    <source>
        <dbReference type="Google" id="ProtNLM"/>
    </source>
</evidence>
<dbReference type="KEGG" id="cwo:Cwoe_0397"/>